<feature type="domain" description="Peptidase S9 prolyl oligopeptidase catalytic" evidence="5">
    <location>
        <begin position="585"/>
        <end position="782"/>
    </location>
</feature>
<evidence type="ECO:0000256" key="4">
    <source>
        <dbReference type="SAM" id="SignalP"/>
    </source>
</evidence>
<keyword evidence="4" id="KW-0732">Signal</keyword>
<organism evidence="7 8">
    <name type="scientific">Psychroflexus halocasei</name>
    <dbReference type="NCBI Taxonomy" id="908615"/>
    <lineage>
        <taxon>Bacteria</taxon>
        <taxon>Pseudomonadati</taxon>
        <taxon>Bacteroidota</taxon>
        <taxon>Flavobacteriia</taxon>
        <taxon>Flavobacteriales</taxon>
        <taxon>Flavobacteriaceae</taxon>
        <taxon>Psychroflexus</taxon>
    </lineage>
</organism>
<dbReference type="Gene3D" id="3.40.50.1820">
    <property type="entry name" value="alpha/beta hydrolase"/>
    <property type="match status" value="1"/>
</dbReference>
<dbReference type="RefSeq" id="WP_093244207.1">
    <property type="nucleotide sequence ID" value="NZ_FNQF01000006.1"/>
</dbReference>
<evidence type="ECO:0000259" key="5">
    <source>
        <dbReference type="Pfam" id="PF00326"/>
    </source>
</evidence>
<keyword evidence="3" id="KW-0175">Coiled coil</keyword>
<dbReference type="SUPFAM" id="SSF53474">
    <property type="entry name" value="alpha/beta-Hydrolases"/>
    <property type="match status" value="1"/>
</dbReference>
<sequence length="784" mass="90821">MKTKQLFLSLTFFLSFLGFAQSELTVEKIMQDPNWMGTFPSNIQWNEQSDVIYFQYNPEKNISDSLYKISLKKKNHIEKVSLNEKRHLIPQSGDYNSKKREKVYTKNGQLMLYGVRRGESKMLLNLGKSIISPQFISDERISFMMDSNLYVYNLKTAQINQLSFIQKGKKSSDKNNLSEREEWLKNENLELLAEVNKAEERKEKQKEYRDNFDENQKKFYLGKARAYNFNVSNKADYLSFQTYNPTGSDYTGVPNYADASGYTKNLNARSKVGDQERKTTLYLYNTANDSVMKIDPTNLPEIDRLPAYTKDYPDRDWKKEPRAVTYSEVYFSPNDKHAVVDVRSQDNKDRWICEIDLTSGELKTISHQHDEAWIGGPGINGYYNGGTLGWVDSQTIYYQSEQTGYSHLYTYHVSSKKEKALTSGEFEVFNPQLSNDKKHWYFTSSEVHPGERHFYKMPISGGNKIKLTSMEGNNEVTLSPDEKYLAIRFSSKNQPWELYLKRNKKNAKAEQLTDGKSKEFQAYNWRKPELIQFEASDGEKPYARLYKPDADKDMHAAVIFVHGAGYLQNAHKWWSTYFREYMFHNLLTDLGYTVLDIDYRGSAGYGRDWRTAIYRQMGGKDLSDQIDAADFLVQEHGINPDKLGIYGGSYGGFITLMAMFNSPDTFQAGAALRSVTDWAHYNHAYTSNILNEPHLDPIAYRRSSPIYFAEGLKNRLLIAHGIVDTNVHFQDVVRLSQRLIELGKDDWEMAVYPVEGHGFTQPSSWTDEYKRILKLFQETIGKKD</sequence>
<dbReference type="Pfam" id="PF00326">
    <property type="entry name" value="Peptidase_S9"/>
    <property type="match status" value="1"/>
</dbReference>
<evidence type="ECO:0000313" key="8">
    <source>
        <dbReference type="Proteomes" id="UP000198820"/>
    </source>
</evidence>
<dbReference type="STRING" id="908615.SAMN05421540_1065"/>
<dbReference type="InterPro" id="IPR002471">
    <property type="entry name" value="Pept_S9_AS"/>
</dbReference>
<dbReference type="Pfam" id="PF00930">
    <property type="entry name" value="DPPIV_N"/>
    <property type="match status" value="1"/>
</dbReference>
<evidence type="ECO:0000256" key="1">
    <source>
        <dbReference type="ARBA" id="ARBA00022670"/>
    </source>
</evidence>
<reference evidence="7 8" key="1">
    <citation type="submission" date="2016-10" db="EMBL/GenBank/DDBJ databases">
        <authorList>
            <person name="de Groot N.N."/>
        </authorList>
    </citation>
    <scope>NUCLEOTIDE SEQUENCE [LARGE SCALE GENOMIC DNA]</scope>
    <source>
        <strain evidence="7 8">DSM 23581</strain>
    </source>
</reference>
<dbReference type="InterPro" id="IPR002469">
    <property type="entry name" value="Peptidase_S9B_N"/>
</dbReference>
<dbReference type="EMBL" id="FNQF01000006">
    <property type="protein sequence ID" value="SEA46393.1"/>
    <property type="molecule type" value="Genomic_DNA"/>
</dbReference>
<keyword evidence="8" id="KW-1185">Reference proteome</keyword>
<dbReference type="Gene3D" id="2.140.10.30">
    <property type="entry name" value="Dipeptidylpeptidase IV, N-terminal domain"/>
    <property type="match status" value="1"/>
</dbReference>
<protein>
    <submittedName>
        <fullName evidence="7">Dipeptidyl aminopeptidase/acylaminoacyl peptidase</fullName>
    </submittedName>
</protein>
<dbReference type="PANTHER" id="PTHR11731:SF193">
    <property type="entry name" value="DIPEPTIDYL PEPTIDASE 9"/>
    <property type="match status" value="1"/>
</dbReference>
<dbReference type="AlphaFoldDB" id="A0A1H4BE04"/>
<dbReference type="InterPro" id="IPR029058">
    <property type="entry name" value="AB_hydrolase_fold"/>
</dbReference>
<gene>
    <name evidence="7" type="ORF">SAMN05421540_1065</name>
</gene>
<proteinExistence type="predicted"/>
<dbReference type="GO" id="GO:0008239">
    <property type="term" value="F:dipeptidyl-peptidase activity"/>
    <property type="evidence" value="ECO:0007669"/>
    <property type="project" value="TreeGrafter"/>
</dbReference>
<evidence type="ECO:0000259" key="6">
    <source>
        <dbReference type="Pfam" id="PF00930"/>
    </source>
</evidence>
<dbReference type="GO" id="GO:0004177">
    <property type="term" value="F:aminopeptidase activity"/>
    <property type="evidence" value="ECO:0007669"/>
    <property type="project" value="UniProtKB-KW"/>
</dbReference>
<dbReference type="GO" id="GO:0004252">
    <property type="term" value="F:serine-type endopeptidase activity"/>
    <property type="evidence" value="ECO:0007669"/>
    <property type="project" value="InterPro"/>
</dbReference>
<keyword evidence="2" id="KW-0378">Hydrolase</keyword>
<dbReference type="InterPro" id="IPR050278">
    <property type="entry name" value="Serine_Prot_S9B/DPPIV"/>
</dbReference>
<evidence type="ECO:0000313" key="7">
    <source>
        <dbReference type="EMBL" id="SEA46393.1"/>
    </source>
</evidence>
<dbReference type="SUPFAM" id="SSF82171">
    <property type="entry name" value="DPP6 N-terminal domain-like"/>
    <property type="match status" value="1"/>
</dbReference>
<keyword evidence="1" id="KW-0645">Protease</keyword>
<name>A0A1H4BE04_9FLAO</name>
<accession>A0A1H4BE04</accession>
<feature type="signal peptide" evidence="4">
    <location>
        <begin position="1"/>
        <end position="20"/>
    </location>
</feature>
<dbReference type="PROSITE" id="PS00708">
    <property type="entry name" value="PRO_ENDOPEP_SER"/>
    <property type="match status" value="1"/>
</dbReference>
<dbReference type="Proteomes" id="UP000198820">
    <property type="component" value="Unassembled WGS sequence"/>
</dbReference>
<evidence type="ECO:0000256" key="3">
    <source>
        <dbReference type="SAM" id="Coils"/>
    </source>
</evidence>
<dbReference type="GO" id="GO:0006508">
    <property type="term" value="P:proteolysis"/>
    <property type="evidence" value="ECO:0007669"/>
    <property type="project" value="UniProtKB-KW"/>
</dbReference>
<evidence type="ECO:0000256" key="2">
    <source>
        <dbReference type="ARBA" id="ARBA00022801"/>
    </source>
</evidence>
<feature type="chain" id="PRO_5011731061" evidence="4">
    <location>
        <begin position="21"/>
        <end position="784"/>
    </location>
</feature>
<dbReference type="PANTHER" id="PTHR11731">
    <property type="entry name" value="PROTEASE FAMILY S9B,C DIPEPTIDYL-PEPTIDASE IV-RELATED"/>
    <property type="match status" value="1"/>
</dbReference>
<feature type="domain" description="Dipeptidylpeptidase IV N-terminal" evidence="6">
    <location>
        <begin position="232"/>
        <end position="496"/>
    </location>
</feature>
<keyword evidence="7" id="KW-0031">Aminopeptidase</keyword>
<dbReference type="InterPro" id="IPR001375">
    <property type="entry name" value="Peptidase_S9_cat"/>
</dbReference>
<feature type="coiled-coil region" evidence="3">
    <location>
        <begin position="181"/>
        <end position="215"/>
    </location>
</feature>